<organism evidence="2 3">
    <name type="scientific">Glossina palpalis gambiensis</name>
    <dbReference type="NCBI Taxonomy" id="67801"/>
    <lineage>
        <taxon>Eukaryota</taxon>
        <taxon>Metazoa</taxon>
        <taxon>Ecdysozoa</taxon>
        <taxon>Arthropoda</taxon>
        <taxon>Hexapoda</taxon>
        <taxon>Insecta</taxon>
        <taxon>Pterygota</taxon>
        <taxon>Neoptera</taxon>
        <taxon>Endopterygota</taxon>
        <taxon>Diptera</taxon>
        <taxon>Brachycera</taxon>
        <taxon>Muscomorpha</taxon>
        <taxon>Hippoboscoidea</taxon>
        <taxon>Glossinidae</taxon>
        <taxon>Glossina</taxon>
    </lineage>
</organism>
<keyword evidence="1" id="KW-0812">Transmembrane</keyword>
<keyword evidence="1" id="KW-1133">Transmembrane helix</keyword>
<dbReference type="EnsemblMetazoa" id="GPPI013485-RA">
    <property type="protein sequence ID" value="GPPI013485-PA"/>
    <property type="gene ID" value="GPPI013485"/>
</dbReference>
<feature type="transmembrane region" description="Helical" evidence="1">
    <location>
        <begin position="97"/>
        <end position="121"/>
    </location>
</feature>
<reference evidence="2" key="2">
    <citation type="submission" date="2020-05" db="UniProtKB">
        <authorList>
            <consortium name="EnsemblMetazoa"/>
        </authorList>
    </citation>
    <scope>IDENTIFICATION</scope>
    <source>
        <strain evidence="2">IAEA</strain>
    </source>
</reference>
<name>A0A1B0AZ18_9MUSC</name>
<sequence>MGHQLKNMQFVCVNVCISQHKINEKIKQKLDYIMYDIKVNCETTKLINIVFAVAGIITYEITAQVDFVCVIYCATATLLHIHALESCCNHAEVKHEIIIIAIAAIPAAVAAAAAAAAATAATTTTISTLHWVLVL</sequence>
<protein>
    <submittedName>
        <fullName evidence="2">Uncharacterized protein</fullName>
    </submittedName>
</protein>
<accession>A0A1B0AZ18</accession>
<evidence type="ECO:0000256" key="1">
    <source>
        <dbReference type="SAM" id="Phobius"/>
    </source>
</evidence>
<keyword evidence="3" id="KW-1185">Reference proteome</keyword>
<dbReference type="EMBL" id="JXJN01006110">
    <property type="status" value="NOT_ANNOTATED_CDS"/>
    <property type="molecule type" value="Genomic_DNA"/>
</dbReference>
<reference evidence="3" key="1">
    <citation type="submission" date="2015-01" db="EMBL/GenBank/DDBJ databases">
        <authorList>
            <person name="Aksoy S."/>
            <person name="Warren W."/>
            <person name="Wilson R.K."/>
        </authorList>
    </citation>
    <scope>NUCLEOTIDE SEQUENCE [LARGE SCALE GENOMIC DNA]</scope>
    <source>
        <strain evidence="3">IAEA</strain>
    </source>
</reference>
<evidence type="ECO:0000313" key="3">
    <source>
        <dbReference type="Proteomes" id="UP000092460"/>
    </source>
</evidence>
<keyword evidence="1" id="KW-0472">Membrane</keyword>
<dbReference type="VEuPathDB" id="VectorBase:GPPI013485"/>
<proteinExistence type="predicted"/>
<dbReference type="Proteomes" id="UP000092460">
    <property type="component" value="Unassembled WGS sequence"/>
</dbReference>
<evidence type="ECO:0000313" key="2">
    <source>
        <dbReference type="EnsemblMetazoa" id="GPPI013485-PA"/>
    </source>
</evidence>
<dbReference type="AlphaFoldDB" id="A0A1B0AZ18"/>